<gene>
    <name evidence="6" type="primary">sppA_1</name>
    <name evidence="6" type="ORF">LEP1GSC060_1122</name>
</gene>
<evidence type="ECO:0000256" key="2">
    <source>
        <dbReference type="ARBA" id="ARBA00022670"/>
    </source>
</evidence>
<dbReference type="Pfam" id="PF01343">
    <property type="entry name" value="Peptidase_S49"/>
    <property type="match status" value="1"/>
</dbReference>
<accession>N1WNN5</accession>
<dbReference type="PANTHER" id="PTHR42987">
    <property type="entry name" value="PEPTIDASE S49"/>
    <property type="match status" value="1"/>
</dbReference>
<proteinExistence type="inferred from homology"/>
<evidence type="ECO:0000259" key="5">
    <source>
        <dbReference type="Pfam" id="PF01343"/>
    </source>
</evidence>
<dbReference type="InterPro" id="IPR029045">
    <property type="entry name" value="ClpP/crotonase-like_dom_sf"/>
</dbReference>
<name>N1WNN5_9LEPT</name>
<dbReference type="SUPFAM" id="SSF52096">
    <property type="entry name" value="ClpP/crotonase"/>
    <property type="match status" value="1"/>
</dbReference>
<dbReference type="AlphaFoldDB" id="N1WNN5"/>
<dbReference type="InterPro" id="IPR002142">
    <property type="entry name" value="Peptidase_S49"/>
</dbReference>
<dbReference type="Proteomes" id="UP000012313">
    <property type="component" value="Unassembled WGS sequence"/>
</dbReference>
<dbReference type="Gene3D" id="3.90.226.10">
    <property type="entry name" value="2-enoyl-CoA Hydratase, Chain A, domain 1"/>
    <property type="match status" value="1"/>
</dbReference>
<dbReference type="NCBIfam" id="TIGR00706">
    <property type="entry name" value="SppA_dom"/>
    <property type="match status" value="1"/>
</dbReference>
<keyword evidence="2" id="KW-0645">Protease</keyword>
<dbReference type="InterPro" id="IPR004635">
    <property type="entry name" value="Pept_S49_SppA"/>
</dbReference>
<keyword evidence="3 6" id="KW-0378">Hydrolase</keyword>
<comment type="similarity">
    <text evidence="1">Belongs to the peptidase S49 family.</text>
</comment>
<dbReference type="EC" id="3.4.-.-" evidence="6"/>
<dbReference type="GO" id="GO:0006508">
    <property type="term" value="P:proteolysis"/>
    <property type="evidence" value="ECO:0007669"/>
    <property type="project" value="UniProtKB-KW"/>
</dbReference>
<evidence type="ECO:0000256" key="4">
    <source>
        <dbReference type="ARBA" id="ARBA00022825"/>
    </source>
</evidence>
<dbReference type="InterPro" id="IPR047272">
    <property type="entry name" value="S49_SppA_C"/>
</dbReference>
<dbReference type="CDD" id="cd07023">
    <property type="entry name" value="S49_Sppa_N_C"/>
    <property type="match status" value="1"/>
</dbReference>
<dbReference type="PANTHER" id="PTHR42987:SF7">
    <property type="entry name" value="SIGNAL PEPTIDE PEPTIDASE SPPA-RELATED"/>
    <property type="match status" value="1"/>
</dbReference>
<evidence type="ECO:0000313" key="6">
    <source>
        <dbReference type="EMBL" id="EMY78857.1"/>
    </source>
</evidence>
<organism evidence="6 7">
    <name type="scientific">Leptospira weilii serovar Ranarum str. ICFT</name>
    <dbReference type="NCBI Taxonomy" id="1218598"/>
    <lineage>
        <taxon>Bacteria</taxon>
        <taxon>Pseudomonadati</taxon>
        <taxon>Spirochaetota</taxon>
        <taxon>Spirochaetia</taxon>
        <taxon>Leptospirales</taxon>
        <taxon>Leptospiraceae</taxon>
        <taxon>Leptospira</taxon>
    </lineage>
</organism>
<keyword evidence="4" id="KW-0720">Serine protease</keyword>
<keyword evidence="7" id="KW-1185">Reference proteome</keyword>
<sequence>MYLNLKTPFLNEILLFQEESGFQTDVMFRNFLQIVFIPFRLLFQLTRVLRFRFFRGDHYFLEIPSEFSSYRKSLLMKLLSSKEEDVFFTDFLLELKLLSQVPGLKKISVLIQQPEYGFGETLSIAERLRILKEAGVILEGFALTGGLKSLFLLGVCNERFASEASEFFPVLPSAESFFFGNAGKKWGVKVETFQSGPYKSFGESFQRDKFSPKARENLNALLKQMTEDLEALFQRYAGFSLTIFAEPFLSAKTLKERKFISGFLNEEDFRENFLYLHYENEDDKQKPVSKELSLSSLYRFSKLRNFKILPGREPIVAVLPLKGNIHHDTLGKGEGKTEGISYHSVKNALKELKEASSVKAVVLEVDSPGGSAFVSELLYQEILKLQKKKPVYAYVQNISASGGYYLSCGASKIYASPYGIVGSIGSISLRLDLKNLYSKLGVTKDRVGFYKYRDLLSEYGPIHPESKKLMEQEIKESEGLFYKRVADARKISTSDLDKRFGQGRVFTSSQFLKEKMVDSISDFLGLLEDIKQELKTERVEVRYLPTLFTFQSFLRSLKPGFLSNRLSGNFSSIFPEVLQSASAEITDPIRKKFQFAEAEFFLKSRFWNQG</sequence>
<comment type="caution">
    <text evidence="6">The sequence shown here is derived from an EMBL/GenBank/DDBJ whole genome shotgun (WGS) entry which is preliminary data.</text>
</comment>
<evidence type="ECO:0000256" key="3">
    <source>
        <dbReference type="ARBA" id="ARBA00022801"/>
    </source>
</evidence>
<dbReference type="Gene3D" id="6.20.330.10">
    <property type="match status" value="2"/>
</dbReference>
<protein>
    <submittedName>
        <fullName evidence="6">Signal peptide peptidase SppA, 36K type</fullName>
        <ecNumber evidence="6">3.4.-.-</ecNumber>
    </submittedName>
</protein>
<evidence type="ECO:0000256" key="1">
    <source>
        <dbReference type="ARBA" id="ARBA00008683"/>
    </source>
</evidence>
<dbReference type="EMBL" id="AOHC02000016">
    <property type="protein sequence ID" value="EMY78857.1"/>
    <property type="molecule type" value="Genomic_DNA"/>
</dbReference>
<reference evidence="6" key="1">
    <citation type="submission" date="2013-03" db="EMBL/GenBank/DDBJ databases">
        <authorList>
            <person name="Harkins D.M."/>
            <person name="Durkin A.S."/>
            <person name="Brinkac L.M."/>
            <person name="Haft D.H."/>
            <person name="Selengut J.D."/>
            <person name="Sanka R."/>
            <person name="DePew J."/>
            <person name="Purushe J."/>
            <person name="Hartskeerl R.A."/>
            <person name="Ahmed A."/>
            <person name="van der Linden H."/>
            <person name="Goris M.G.A."/>
            <person name="Vinetz J.M."/>
            <person name="Sutton G.G."/>
            <person name="Nierman W.C."/>
            <person name="Fouts D.E."/>
        </authorList>
    </citation>
    <scope>NUCLEOTIDE SEQUENCE [LARGE SCALE GENOMIC DNA]</scope>
    <source>
        <strain evidence="6">ICFT</strain>
    </source>
</reference>
<evidence type="ECO:0000313" key="7">
    <source>
        <dbReference type="Proteomes" id="UP000012313"/>
    </source>
</evidence>
<dbReference type="STRING" id="1218598.LEP1GSC060_1122"/>
<dbReference type="GO" id="GO:0008236">
    <property type="term" value="F:serine-type peptidase activity"/>
    <property type="evidence" value="ECO:0007669"/>
    <property type="project" value="UniProtKB-KW"/>
</dbReference>
<feature type="domain" description="Peptidase S49" evidence="5">
    <location>
        <begin position="385"/>
        <end position="534"/>
    </location>
</feature>